<evidence type="ECO:0000256" key="1">
    <source>
        <dbReference type="ARBA" id="ARBA00022737"/>
    </source>
</evidence>
<dbReference type="PROSITE" id="PS51375">
    <property type="entry name" value="PPR"/>
    <property type="match status" value="1"/>
</dbReference>
<evidence type="ECO:0000313" key="6">
    <source>
        <dbReference type="Proteomes" id="UP000800092"/>
    </source>
</evidence>
<organism evidence="5 6">
    <name type="scientific">Viridothelium virens</name>
    <name type="common">Speckled blister lichen</name>
    <name type="synonym">Trypethelium virens</name>
    <dbReference type="NCBI Taxonomy" id="1048519"/>
    <lineage>
        <taxon>Eukaryota</taxon>
        <taxon>Fungi</taxon>
        <taxon>Dikarya</taxon>
        <taxon>Ascomycota</taxon>
        <taxon>Pezizomycotina</taxon>
        <taxon>Dothideomycetes</taxon>
        <taxon>Dothideomycetes incertae sedis</taxon>
        <taxon>Trypetheliales</taxon>
        <taxon>Trypetheliaceae</taxon>
        <taxon>Viridothelium</taxon>
    </lineage>
</organism>
<proteinExistence type="predicted"/>
<feature type="repeat" description="PPR" evidence="2">
    <location>
        <begin position="400"/>
        <end position="434"/>
    </location>
</feature>
<dbReference type="Pfam" id="PF23276">
    <property type="entry name" value="TPR_24"/>
    <property type="match status" value="1"/>
</dbReference>
<accession>A0A6A6H3E7</accession>
<feature type="compositionally biased region" description="Polar residues" evidence="3">
    <location>
        <begin position="53"/>
        <end position="74"/>
    </location>
</feature>
<dbReference type="NCBIfam" id="TIGR00756">
    <property type="entry name" value="PPR"/>
    <property type="match status" value="1"/>
</dbReference>
<dbReference type="PANTHER" id="PTHR47939:SF5">
    <property type="entry name" value="PENTACOTRIPEPTIDE-REPEAT REGION OF PRORP DOMAIN-CONTAINING PROTEIN"/>
    <property type="match status" value="1"/>
</dbReference>
<evidence type="ECO:0000256" key="3">
    <source>
        <dbReference type="SAM" id="MobiDB-lite"/>
    </source>
</evidence>
<evidence type="ECO:0000313" key="5">
    <source>
        <dbReference type="EMBL" id="KAF2232616.1"/>
    </source>
</evidence>
<reference evidence="5" key="1">
    <citation type="journal article" date="2020" name="Stud. Mycol.">
        <title>101 Dothideomycetes genomes: a test case for predicting lifestyles and emergence of pathogens.</title>
        <authorList>
            <person name="Haridas S."/>
            <person name="Albert R."/>
            <person name="Binder M."/>
            <person name="Bloem J."/>
            <person name="Labutti K."/>
            <person name="Salamov A."/>
            <person name="Andreopoulos B."/>
            <person name="Baker S."/>
            <person name="Barry K."/>
            <person name="Bills G."/>
            <person name="Bluhm B."/>
            <person name="Cannon C."/>
            <person name="Castanera R."/>
            <person name="Culley D."/>
            <person name="Daum C."/>
            <person name="Ezra D."/>
            <person name="Gonzalez J."/>
            <person name="Henrissat B."/>
            <person name="Kuo A."/>
            <person name="Liang C."/>
            <person name="Lipzen A."/>
            <person name="Lutzoni F."/>
            <person name="Magnuson J."/>
            <person name="Mondo S."/>
            <person name="Nolan M."/>
            <person name="Ohm R."/>
            <person name="Pangilinan J."/>
            <person name="Park H.-J."/>
            <person name="Ramirez L."/>
            <person name="Alfaro M."/>
            <person name="Sun H."/>
            <person name="Tritt A."/>
            <person name="Yoshinaga Y."/>
            <person name="Zwiers L.-H."/>
            <person name="Turgeon B."/>
            <person name="Goodwin S."/>
            <person name="Spatafora J."/>
            <person name="Crous P."/>
            <person name="Grigoriev I."/>
        </authorList>
    </citation>
    <scope>NUCLEOTIDE SEQUENCE</scope>
    <source>
        <strain evidence="5">Tuck. ex Michener</strain>
    </source>
</reference>
<evidence type="ECO:0000256" key="2">
    <source>
        <dbReference type="PROSITE-ProRule" id="PRU00708"/>
    </source>
</evidence>
<dbReference type="InterPro" id="IPR011990">
    <property type="entry name" value="TPR-like_helical_dom_sf"/>
</dbReference>
<keyword evidence="1" id="KW-0677">Repeat</keyword>
<dbReference type="AlphaFoldDB" id="A0A6A6H3E7"/>
<feature type="region of interest" description="Disordered" evidence="3">
    <location>
        <begin position="52"/>
        <end position="74"/>
    </location>
</feature>
<dbReference type="InterPro" id="IPR002885">
    <property type="entry name" value="PPR_rpt"/>
</dbReference>
<protein>
    <recommendedName>
        <fullName evidence="4">Pentatricopeptide repeat-containing protein-mitochondrial domain-containing protein</fullName>
    </recommendedName>
</protein>
<gene>
    <name evidence="5" type="ORF">EV356DRAFT_505150</name>
</gene>
<dbReference type="Gene3D" id="1.25.40.10">
    <property type="entry name" value="Tetratricopeptide repeat domain"/>
    <property type="match status" value="2"/>
</dbReference>
<feature type="domain" description="Pentatricopeptide repeat-containing protein-mitochondrial" evidence="4">
    <location>
        <begin position="366"/>
        <end position="497"/>
    </location>
</feature>
<dbReference type="OrthoDB" id="747253at2759"/>
<name>A0A6A6H3E7_VIRVR</name>
<evidence type="ECO:0000259" key="4">
    <source>
        <dbReference type="Pfam" id="PF23276"/>
    </source>
</evidence>
<dbReference type="InterPro" id="IPR050667">
    <property type="entry name" value="PPR-containing_protein"/>
</dbReference>
<keyword evidence="6" id="KW-1185">Reference proteome</keyword>
<dbReference type="PANTHER" id="PTHR47939">
    <property type="entry name" value="MEMBRANE-ASSOCIATED SALT-INDUCIBLE PROTEIN-LIKE"/>
    <property type="match status" value="1"/>
</dbReference>
<dbReference type="EMBL" id="ML991814">
    <property type="protein sequence ID" value="KAF2232616.1"/>
    <property type="molecule type" value="Genomic_DNA"/>
</dbReference>
<sequence>MRKTIFIADGLWQCLCPQSSQRTLSIRRVPRIQHHTKQKRLLSDLQADYKPVTTPSNVSSAPPHSKSATTWNYRPQTKEISDSRFKISPLSDSQADDKPIITGRIVSPAHLHSESVRTWNYRAQKTEISDPRLQNVPSQKAGKKETPRISIPELYDQLRVEAAKGEYGKTHRSIDLLVRVHHEQPNLRIFAAKILVNIHSELGSALAVAETLKELRSENLQPDAGLCHDILRVLAIHPDHLLQSEILEYMRQKWFTLSPIGEHDVVVGLLADHQYEMALDRIERMWNEDIVIRSWLLDLTVYVLLENEEVETAFRFMKASVNRNENSISPTAWYQLLGVASSNYHYDATVHTWRLRVESGYLNPPSGICLNVLNTAARHGDTQLATDVLRILGDRGTVFSHEHYEALIDAYATYGDIDTAFKVLSLMDNENIRPELASTRAIFHALKDRSKQTDKALESLKELKSSGQKVPAAAMNVVIEATVHQNRTSDALEQYKALHEICDQGPNTETFNVLLRGCRQDKIKAMFVASEMRALNVPTNELTYDRLILACMLSNSDDYEDAMLYYVEMKTRGWKLRRGTQFMLLKRCVEAVDMRAPEILKDMALLPDNTYISSRRWFENNWAGPPIEDLPEISDRSVRQSRPPSWEDPIKRRTLRSKNEGVHMPAVRVLNVASSNEAMQEHR</sequence>
<dbReference type="Proteomes" id="UP000800092">
    <property type="component" value="Unassembled WGS sequence"/>
</dbReference>
<feature type="region of interest" description="Disordered" evidence="3">
    <location>
        <begin position="635"/>
        <end position="658"/>
    </location>
</feature>
<dbReference type="InterPro" id="IPR057027">
    <property type="entry name" value="TPR_mt"/>
</dbReference>